<dbReference type="AlphaFoldDB" id="A0A377CZ59"/>
<sequence length="198" mass="21418">MSSSIGLLSCRATPVAVTSHIIVEANDATQFVKVDETLSALKRKKGDDAVIRVVTKDAQGNVVPNVPFILKREGSTNRQNVQLSNRTITVINAAGTSARVDTPSISLYAVTGADGTATFTVKQDDSIGLVTNVYAQAYQSSLESNKLPVMFTVITSPDTPWQVTGGIWRKRSLRVLVLPSNAPYSLLKDRGPVVYRRQ</sequence>
<reference evidence="2 3" key="1">
    <citation type="submission" date="2018-06" db="EMBL/GenBank/DDBJ databases">
        <authorList>
            <consortium name="Pathogen Informatics"/>
            <person name="Doyle S."/>
        </authorList>
    </citation>
    <scope>NUCLEOTIDE SEQUENCE [LARGE SCALE GENOMIC DNA]</scope>
    <source>
        <strain evidence="2 3">NCTC7922</strain>
    </source>
</reference>
<protein>
    <submittedName>
        <fullName evidence="2">Putative outer membrane protein</fullName>
    </submittedName>
</protein>
<dbReference type="EMBL" id="UGFC01000005">
    <property type="protein sequence ID" value="STM09864.1"/>
    <property type="molecule type" value="Genomic_DNA"/>
</dbReference>
<gene>
    <name evidence="2" type="ORF">NCTC7922_00929</name>
</gene>
<feature type="domain" description="Bacterial Immunoglobulin-like 21" evidence="1">
    <location>
        <begin position="47"/>
        <end position="154"/>
    </location>
</feature>
<proteinExistence type="predicted"/>
<evidence type="ECO:0000259" key="1">
    <source>
        <dbReference type="Pfam" id="PF05688"/>
    </source>
</evidence>
<evidence type="ECO:0000313" key="3">
    <source>
        <dbReference type="Proteomes" id="UP000254174"/>
    </source>
</evidence>
<organism evidence="2 3">
    <name type="scientific">Escherichia coli</name>
    <dbReference type="NCBI Taxonomy" id="562"/>
    <lineage>
        <taxon>Bacteria</taxon>
        <taxon>Pseudomonadati</taxon>
        <taxon>Pseudomonadota</taxon>
        <taxon>Gammaproteobacteria</taxon>
        <taxon>Enterobacterales</taxon>
        <taxon>Enterobacteriaceae</taxon>
        <taxon>Escherichia</taxon>
    </lineage>
</organism>
<evidence type="ECO:0000313" key="2">
    <source>
        <dbReference type="EMBL" id="STM09864.1"/>
    </source>
</evidence>
<accession>A0A377CZ59</accession>
<name>A0A377CZ59_ECOLX</name>
<dbReference type="Pfam" id="PF05688">
    <property type="entry name" value="BIg21"/>
    <property type="match status" value="1"/>
</dbReference>
<dbReference type="Proteomes" id="UP000254174">
    <property type="component" value="Unassembled WGS sequence"/>
</dbReference>
<dbReference type="InterPro" id="IPR008542">
    <property type="entry name" value="BIg21"/>
</dbReference>